<evidence type="ECO:0000313" key="2">
    <source>
        <dbReference type="EMBL" id="VFU19157.1"/>
    </source>
</evidence>
<proteinExistence type="predicted"/>
<dbReference type="Pfam" id="PF13237">
    <property type="entry name" value="Fer4_10"/>
    <property type="match status" value="1"/>
</dbReference>
<gene>
    <name evidence="2" type="ORF">SCFA_980003</name>
</gene>
<dbReference type="EMBL" id="CAADRM010000167">
    <property type="protein sequence ID" value="VFU19157.1"/>
    <property type="molecule type" value="Genomic_DNA"/>
</dbReference>
<reference evidence="2" key="1">
    <citation type="submission" date="2019-03" db="EMBL/GenBank/DDBJ databases">
        <authorList>
            <person name="Hao L."/>
        </authorList>
    </citation>
    <scope>NUCLEOTIDE SEQUENCE</scope>
</reference>
<sequence length="360" mass="39701">MDNYEKFRELIDSHPSGAPKSKIILEILRILFTEEEIRVALTMSFKNKGVEEIAKSANLPIEETSRMLESMADKMVIYCREKDGRKTYALLPTIPGLFEFPLMTGGGTAEAKRLGKLWEEYHAEALGVAFSGNPTPLMRVIPVEKSLESVTTIHPYEEVAGFVEKATYIAVTNCACRVSIGKCDKPKEVCMIFGPFGEFLVQRKHARQVTKMEALEILNIAERAGLVHTSNNSADRAGMICNCCPCCCTVLRGKTQLNHPHAFSPSRFEAIVKSDECMGCSVCADERCPMGAIEMIDDKAFVQVDKCIGCGLCVSGCPTSAMSLVERDPAPEIPATAQELGIKVLTEKGKLERYLSIMQK</sequence>
<dbReference type="InterPro" id="IPR017896">
    <property type="entry name" value="4Fe4S_Fe-S-bd"/>
</dbReference>
<evidence type="ECO:0000259" key="1">
    <source>
        <dbReference type="PROSITE" id="PS51379"/>
    </source>
</evidence>
<dbReference type="InterPro" id="IPR017900">
    <property type="entry name" value="4Fe4S_Fe_S_CS"/>
</dbReference>
<dbReference type="Gene3D" id="3.30.70.20">
    <property type="match status" value="1"/>
</dbReference>
<feature type="domain" description="4Fe-4S ferredoxin-type" evidence="1">
    <location>
        <begin position="298"/>
        <end position="327"/>
    </location>
</feature>
<dbReference type="PROSITE" id="PS51379">
    <property type="entry name" value="4FE4S_FER_2"/>
    <property type="match status" value="2"/>
</dbReference>
<dbReference type="SUPFAM" id="SSF54862">
    <property type="entry name" value="4Fe-4S ferredoxins"/>
    <property type="match status" value="1"/>
</dbReference>
<name>A0A485M6W6_9ZZZZ</name>
<organism evidence="2">
    <name type="scientific">anaerobic digester metagenome</name>
    <dbReference type="NCBI Taxonomy" id="1263854"/>
    <lineage>
        <taxon>unclassified sequences</taxon>
        <taxon>metagenomes</taxon>
        <taxon>ecological metagenomes</taxon>
    </lineage>
</organism>
<protein>
    <submittedName>
        <fullName evidence="2">Ferredoxin (4Fe-4S)</fullName>
    </submittedName>
</protein>
<dbReference type="AlphaFoldDB" id="A0A485M6W6"/>
<accession>A0A485M6W6</accession>
<feature type="domain" description="4Fe-4S ferredoxin-type" evidence="1">
    <location>
        <begin position="268"/>
        <end position="297"/>
    </location>
</feature>
<dbReference type="PROSITE" id="PS00198">
    <property type="entry name" value="4FE4S_FER_1"/>
    <property type="match status" value="1"/>
</dbReference>